<evidence type="ECO:0000259" key="7">
    <source>
        <dbReference type="PROSITE" id="PS50156"/>
    </source>
</evidence>
<protein>
    <submittedName>
        <fullName evidence="8">MMPL family protein</fullName>
    </submittedName>
    <submittedName>
        <fullName evidence="9">Membrane protein, MMPL family</fullName>
    </submittedName>
</protein>
<dbReference type="SUPFAM" id="SSF82866">
    <property type="entry name" value="Multidrug efflux transporter AcrB transmembrane domain"/>
    <property type="match status" value="2"/>
</dbReference>
<dbReference type="InterPro" id="IPR004869">
    <property type="entry name" value="MMPL_dom"/>
</dbReference>
<evidence type="ECO:0000313" key="9">
    <source>
        <dbReference type="EMBL" id="ERJ98922.1"/>
    </source>
</evidence>
<comment type="caution">
    <text evidence="8">The sequence shown here is derived from an EMBL/GenBank/DDBJ whole genome shotgun (WGS) entry which is preliminary data.</text>
</comment>
<feature type="transmembrane region" description="Helical" evidence="6">
    <location>
        <begin position="20"/>
        <end position="39"/>
    </location>
</feature>
<dbReference type="EMBL" id="AUZJ01000049">
    <property type="protein sequence ID" value="ERF60083.1"/>
    <property type="molecule type" value="Genomic_DNA"/>
</dbReference>
<reference evidence="10 11" key="1">
    <citation type="submission" date="2013-08" db="EMBL/GenBank/DDBJ databases">
        <authorList>
            <person name="Durkin A.S."/>
            <person name="Haft D.R."/>
            <person name="McCorrison J."/>
            <person name="Torralba M."/>
            <person name="Gillis M."/>
            <person name="Haft D.H."/>
            <person name="Methe B."/>
            <person name="Sutton G."/>
            <person name="Nelson K.E."/>
        </authorList>
    </citation>
    <scope>NUCLEOTIDE SEQUENCE [LARGE SCALE GENOMIC DNA]</scope>
    <source>
        <strain evidence="9 11">ATCC 35536</strain>
        <strain evidence="8 10">VPI DR56BR1116</strain>
    </source>
</reference>
<dbReference type="PANTHER" id="PTHR33406:SF12">
    <property type="entry name" value="BLR2997 PROTEIN"/>
    <property type="match status" value="1"/>
</dbReference>
<feature type="transmembrane region" description="Helical" evidence="6">
    <location>
        <begin position="658"/>
        <end position="678"/>
    </location>
</feature>
<evidence type="ECO:0000256" key="1">
    <source>
        <dbReference type="ARBA" id="ARBA00004651"/>
    </source>
</evidence>
<accession>U1FJV8</accession>
<feature type="transmembrane region" description="Helical" evidence="6">
    <location>
        <begin position="727"/>
        <end position="747"/>
    </location>
</feature>
<proteinExistence type="predicted"/>
<keyword evidence="2" id="KW-1003">Cell membrane</keyword>
<evidence type="ECO:0000313" key="8">
    <source>
        <dbReference type="EMBL" id="ERF60083.1"/>
    </source>
</evidence>
<dbReference type="InterPro" id="IPR050545">
    <property type="entry name" value="Mycobact_MmpL"/>
</dbReference>
<dbReference type="RefSeq" id="WP_021330940.1">
    <property type="nucleotide sequence ID" value="NZ_AUZJ01000049.1"/>
</dbReference>
<feature type="transmembrane region" description="Helical" evidence="6">
    <location>
        <begin position="239"/>
        <end position="255"/>
    </location>
</feature>
<feature type="domain" description="SSD" evidence="7">
    <location>
        <begin position="257"/>
        <end position="388"/>
    </location>
</feature>
<dbReference type="Pfam" id="PF03176">
    <property type="entry name" value="MMPL"/>
    <property type="match status" value="2"/>
</dbReference>
<evidence type="ECO:0000256" key="4">
    <source>
        <dbReference type="ARBA" id="ARBA00022989"/>
    </source>
</evidence>
<dbReference type="InterPro" id="IPR000731">
    <property type="entry name" value="SSD"/>
</dbReference>
<evidence type="ECO:0000256" key="5">
    <source>
        <dbReference type="ARBA" id="ARBA00023136"/>
    </source>
</evidence>
<evidence type="ECO:0000256" key="6">
    <source>
        <dbReference type="SAM" id="Phobius"/>
    </source>
</evidence>
<dbReference type="AlphaFoldDB" id="U1FJV8"/>
<dbReference type="PATRIC" id="fig|1125725.3.peg.1959"/>
<dbReference type="Proteomes" id="UP000016412">
    <property type="component" value="Unassembled WGS sequence"/>
</dbReference>
<feature type="transmembrane region" description="Helical" evidence="6">
    <location>
        <begin position="759"/>
        <end position="781"/>
    </location>
</feature>
<dbReference type="STRING" id="1125725.HMPREF1325_0433"/>
<dbReference type="GO" id="GO:0005886">
    <property type="term" value="C:plasma membrane"/>
    <property type="evidence" value="ECO:0007669"/>
    <property type="project" value="UniProtKB-SubCell"/>
</dbReference>
<keyword evidence="3 6" id="KW-0812">Transmembrane</keyword>
<name>U1FJV8_TRESO</name>
<dbReference type="PANTHER" id="PTHR33406">
    <property type="entry name" value="MEMBRANE PROTEIN MJ1562-RELATED"/>
    <property type="match status" value="1"/>
</dbReference>
<feature type="transmembrane region" description="Helical" evidence="6">
    <location>
        <begin position="634"/>
        <end position="652"/>
    </location>
</feature>
<dbReference type="eggNOG" id="COG1033">
    <property type="taxonomic scope" value="Bacteria"/>
</dbReference>
<dbReference type="EMBL" id="AVQI01000079">
    <property type="protein sequence ID" value="ERJ98922.1"/>
    <property type="molecule type" value="Genomic_DNA"/>
</dbReference>
<keyword evidence="4 6" id="KW-1133">Transmembrane helix</keyword>
<evidence type="ECO:0000256" key="3">
    <source>
        <dbReference type="ARBA" id="ARBA00022692"/>
    </source>
</evidence>
<dbReference type="OrthoDB" id="9794724at2"/>
<dbReference type="PROSITE" id="PS50156">
    <property type="entry name" value="SSD"/>
    <property type="match status" value="2"/>
</dbReference>
<comment type="subcellular location">
    <subcellularLocation>
        <location evidence="1">Cell membrane</location>
        <topology evidence="1">Multi-pass membrane protein</topology>
    </subcellularLocation>
</comment>
<feature type="transmembrane region" description="Helical" evidence="6">
    <location>
        <begin position="423"/>
        <end position="442"/>
    </location>
</feature>
<keyword evidence="5 6" id="KW-0472">Membrane</keyword>
<gene>
    <name evidence="9" type="ORF">HMPREF0860_1837</name>
    <name evidence="8" type="ORF">HMPREF1325_0433</name>
</gene>
<evidence type="ECO:0000256" key="2">
    <source>
        <dbReference type="ARBA" id="ARBA00022475"/>
    </source>
</evidence>
<evidence type="ECO:0000313" key="11">
    <source>
        <dbReference type="Proteomes" id="UP000016646"/>
    </source>
</evidence>
<feature type="transmembrane region" description="Helical" evidence="6">
    <location>
        <begin position="336"/>
        <end position="355"/>
    </location>
</feature>
<evidence type="ECO:0000313" key="10">
    <source>
        <dbReference type="Proteomes" id="UP000016412"/>
    </source>
</evidence>
<dbReference type="Gene3D" id="1.20.1640.10">
    <property type="entry name" value="Multidrug efflux transporter AcrB transmembrane domain"/>
    <property type="match status" value="2"/>
</dbReference>
<sequence>MKVLEINKAFRKFGEIQVKFRWLFLLAMFVVTAVGLSGLRKFVAEDLQEDWFGDKEKIKLATDRFEETFGNEDVITVLVQTKDVFDSDVLNMIDRLGNEMMETIPYARDVMSVVEVSVAKGTDDGMQVVTPFEDGIPDTHTAEGKAEMESIKKFLLSREAIANKLVSEDATETWVILYLYGYGEEDNKARTGMYKAGRAAHKLLEDPKWQSDKWNLICAGTPYTECEETDVMQKEMSRNLISGFIAMIICLILFVRSLRGLIVPLFSTVGGIGVVFGFMSYFGIVADQNMMTIPILLGMALSVGYSIHYINSFKLHFRQTGIRKESVIMSVEETGWPLFFTALTTIASLISFALVDIGPLKWLGLTSSATVLVIFLYAIILIPVLLSFGKDKKKEESATTQKVTKADLAFESFGKRVLKHSKAVLIVGFAMIVVFIPGIFKIRVTLDYIEMLGLKIPYIARLAKLQETQLGSVYSYKILIEYPDVDEFKKPERMFALEKLENTLGNLSLTRKSNGKPRVKSVLDIVKETNRMLNGDDPAYYSIPDDEDLLTQELFLYEITGGSRLYDWLNADYNMAYVNVNLATYNSSQIASNIADAEKAAEELFPGAEVSAIGAVAEFAEMNGKIVRGELKSFAGSFIMIAAMLILVFMSIRTGLIGMIPNITPVIILAGIMGYFRFQLDMMTMTIMPMILGIAVDDTIHFINHVKYYYEVHGNYKDAILRTYLEIGKTMCMTTVIICAMFLIYAFSPMTTMHRIGMLSIIGLTAALVADYLMTPALIYVTKPFGKEFDGIERNR</sequence>
<feature type="transmembrane region" description="Helical" evidence="6">
    <location>
        <begin position="261"/>
        <end position="284"/>
    </location>
</feature>
<organism evidence="8 10">
    <name type="scientific">Treponema socranskii subsp. socranskii VPI DR56BR1116 = ATCC 35536</name>
    <dbReference type="NCBI Taxonomy" id="1125725"/>
    <lineage>
        <taxon>Bacteria</taxon>
        <taxon>Pseudomonadati</taxon>
        <taxon>Spirochaetota</taxon>
        <taxon>Spirochaetia</taxon>
        <taxon>Spirochaetales</taxon>
        <taxon>Treponemataceae</taxon>
        <taxon>Treponema</taxon>
    </lineage>
</organism>
<feature type="transmembrane region" description="Helical" evidence="6">
    <location>
        <begin position="291"/>
        <end position="310"/>
    </location>
</feature>
<feature type="transmembrane region" description="Helical" evidence="6">
    <location>
        <begin position="362"/>
        <end position="386"/>
    </location>
</feature>
<keyword evidence="11" id="KW-1185">Reference proteome</keyword>
<dbReference type="Proteomes" id="UP000016646">
    <property type="component" value="Unassembled WGS sequence"/>
</dbReference>
<feature type="domain" description="SSD" evidence="7">
    <location>
        <begin position="655"/>
        <end position="781"/>
    </location>
</feature>